<dbReference type="EMBL" id="RBKT01000001">
    <property type="protein sequence ID" value="RKR92289.1"/>
    <property type="molecule type" value="Genomic_DNA"/>
</dbReference>
<dbReference type="Gene3D" id="1.10.510.10">
    <property type="entry name" value="Transferase(Phosphotransferase) domain 1"/>
    <property type="match status" value="1"/>
</dbReference>
<gene>
    <name evidence="2" type="ORF">BDK92_6727</name>
</gene>
<dbReference type="RefSeq" id="WP_121160309.1">
    <property type="nucleotide sequence ID" value="NZ_RBKT01000001.1"/>
</dbReference>
<evidence type="ECO:0000313" key="2">
    <source>
        <dbReference type="EMBL" id="RKR92289.1"/>
    </source>
</evidence>
<name>A0A495JVX2_9ACTN</name>
<comment type="caution">
    <text evidence="2">The sequence shown here is derived from an EMBL/GenBank/DDBJ whole genome shotgun (WGS) entry which is preliminary data.</text>
</comment>
<keyword evidence="3" id="KW-1185">Reference proteome</keyword>
<dbReference type="InterPro" id="IPR011009">
    <property type="entry name" value="Kinase-like_dom_sf"/>
</dbReference>
<dbReference type="SUPFAM" id="SSF56112">
    <property type="entry name" value="Protein kinase-like (PK-like)"/>
    <property type="match status" value="1"/>
</dbReference>
<dbReference type="GO" id="GO:0005524">
    <property type="term" value="F:ATP binding"/>
    <property type="evidence" value="ECO:0007669"/>
    <property type="project" value="InterPro"/>
</dbReference>
<reference evidence="2 3" key="1">
    <citation type="submission" date="2018-10" db="EMBL/GenBank/DDBJ databases">
        <title>Sequencing the genomes of 1000 actinobacteria strains.</title>
        <authorList>
            <person name="Klenk H.-P."/>
        </authorList>
    </citation>
    <scope>NUCLEOTIDE SEQUENCE [LARGE SCALE GENOMIC DNA]</scope>
    <source>
        <strain evidence="2 3">DSM 45175</strain>
    </source>
</reference>
<evidence type="ECO:0000313" key="3">
    <source>
        <dbReference type="Proteomes" id="UP000277671"/>
    </source>
</evidence>
<dbReference type="GO" id="GO:0004672">
    <property type="term" value="F:protein kinase activity"/>
    <property type="evidence" value="ECO:0007669"/>
    <property type="project" value="InterPro"/>
</dbReference>
<dbReference type="Proteomes" id="UP000277671">
    <property type="component" value="Unassembled WGS sequence"/>
</dbReference>
<accession>A0A495JVX2</accession>
<protein>
    <recommendedName>
        <fullName evidence="1">Protein kinase domain-containing protein</fullName>
    </recommendedName>
</protein>
<dbReference type="PROSITE" id="PS50011">
    <property type="entry name" value="PROTEIN_KINASE_DOM"/>
    <property type="match status" value="1"/>
</dbReference>
<dbReference type="OrthoDB" id="4368010at2"/>
<feature type="domain" description="Protein kinase" evidence="1">
    <location>
        <begin position="78"/>
        <end position="335"/>
    </location>
</feature>
<dbReference type="InterPro" id="IPR000719">
    <property type="entry name" value="Prot_kinase_dom"/>
</dbReference>
<organism evidence="2 3">
    <name type="scientific">Micromonospora pisi</name>
    <dbReference type="NCBI Taxonomy" id="589240"/>
    <lineage>
        <taxon>Bacteria</taxon>
        <taxon>Bacillati</taxon>
        <taxon>Actinomycetota</taxon>
        <taxon>Actinomycetes</taxon>
        <taxon>Micromonosporales</taxon>
        <taxon>Micromonosporaceae</taxon>
        <taxon>Micromonospora</taxon>
    </lineage>
</organism>
<proteinExistence type="predicted"/>
<sequence length="335" mass="37470">MNFTEAVALVRAARTPSDLFGNEQPAATYRKMARLLHPDAAPAGETSTATAVFARLADLWAGHQGRGGPGLQTRRHRYTIGERFATGDLANLYRVRYDGEHALLKLPRQPASNDLLDREASALDTLRKRGEARHRAYAPRLVESFRHEDPVTGVRRTANVLAHSPGLVPLTEVNRAYPDGLDPRDVAWIWRRLLVALGWAHRAGVLHGAVLPDHVLIEPERHGVVLVDWCYSVGADGGSVPALVARYRDWYPPEVARRGPAVPATDIHLASRCMEWLMGARADIALLRFVRGCTLRDPRRRPSDAWRLLGELDELLERLYGPRRFRRLVLPTANT</sequence>
<dbReference type="AlphaFoldDB" id="A0A495JVX2"/>
<evidence type="ECO:0000259" key="1">
    <source>
        <dbReference type="PROSITE" id="PS50011"/>
    </source>
</evidence>